<dbReference type="PANTHER" id="PTHR46558">
    <property type="entry name" value="TRACRIPTIONAL REGULATORY PROTEIN-RELATED-RELATED"/>
    <property type="match status" value="1"/>
</dbReference>
<dbReference type="Proteomes" id="UP000053433">
    <property type="component" value="Unassembled WGS sequence"/>
</dbReference>
<dbReference type="RefSeq" id="WP_058724047.1">
    <property type="nucleotide sequence ID" value="NZ_CAUBPW010000023.1"/>
</dbReference>
<dbReference type="PROSITE" id="PS50943">
    <property type="entry name" value="HTH_CROC1"/>
    <property type="match status" value="1"/>
</dbReference>
<dbReference type="InterPro" id="IPR001387">
    <property type="entry name" value="Cro/C1-type_HTH"/>
</dbReference>
<dbReference type="InterPro" id="IPR010982">
    <property type="entry name" value="Lambda_DNA-bd_dom_sf"/>
</dbReference>
<organism evidence="4 6">
    <name type="scientific">Ruthenibacterium lactatiformans</name>
    <dbReference type="NCBI Taxonomy" id="1550024"/>
    <lineage>
        <taxon>Bacteria</taxon>
        <taxon>Bacillati</taxon>
        <taxon>Bacillota</taxon>
        <taxon>Clostridia</taxon>
        <taxon>Eubacteriales</taxon>
        <taxon>Oscillospiraceae</taxon>
        <taxon>Ruthenibacterium</taxon>
    </lineage>
</organism>
<sequence length="407" mass="43212">MTINERILALRRAAGLSQEALAEQVGVSRQAIGKWESGASLPGLDNLQELARALGVSCDELLTGKESGTENTAGQDGVALESVKALLDAQNAAQAHAAHRQRILLAGLAAALACVGAALVYLGVYYGGRMRELSSRVDDIGANVAGIEGSIDMRISSIQSSIEESLRQQASIVAGFDWDYGVPGTERRVPLTVTATPKNYRDGLSAAFTLTPESGVPQTAAGTLLAGNAFRAELAVPLEMEYQDFSVSVSFTLDGEAQTEELFREYDFVSGYQTTVSVTPTDFKAQHSGRRTDGTAGMTLGGDFELSVNRAYRENSAVPAHAVIELVIDGEAVQRQEMDLSADFQLVSGGAGTADEQAEEILSGITYYLSFPEEVYAAPQREAELVAAVTDSSGLTVTARRDLYRVG</sequence>
<keyword evidence="2" id="KW-1133">Transmembrane helix</keyword>
<feature type="domain" description="HTH cro/C1-type" evidence="3">
    <location>
        <begin position="7"/>
        <end position="61"/>
    </location>
</feature>
<keyword evidence="2" id="KW-0472">Membrane</keyword>
<evidence type="ECO:0000313" key="5">
    <source>
        <dbReference type="EMBL" id="MTS51614.1"/>
    </source>
</evidence>
<proteinExistence type="predicted"/>
<dbReference type="Gene3D" id="1.10.260.40">
    <property type="entry name" value="lambda repressor-like DNA-binding domains"/>
    <property type="match status" value="1"/>
</dbReference>
<feature type="transmembrane region" description="Helical" evidence="2">
    <location>
        <begin position="103"/>
        <end position="126"/>
    </location>
</feature>
<evidence type="ECO:0000313" key="7">
    <source>
        <dbReference type="Proteomes" id="UP000449193"/>
    </source>
</evidence>
<dbReference type="PANTHER" id="PTHR46558:SF11">
    <property type="entry name" value="HTH-TYPE TRANSCRIPTIONAL REGULATOR XRE"/>
    <property type="match status" value="1"/>
</dbReference>
<comment type="caution">
    <text evidence="4">The sequence shown here is derived from an EMBL/GenBank/DDBJ whole genome shotgun (WGS) entry which is preliminary data.</text>
</comment>
<protein>
    <submittedName>
        <fullName evidence="5">Helix-turn-helix domain-containing protein</fullName>
    </submittedName>
</protein>
<evidence type="ECO:0000313" key="6">
    <source>
        <dbReference type="Proteomes" id="UP000053433"/>
    </source>
</evidence>
<dbReference type="EMBL" id="WMZR01000009">
    <property type="protein sequence ID" value="MTS51614.1"/>
    <property type="molecule type" value="Genomic_DNA"/>
</dbReference>
<keyword evidence="2" id="KW-0812">Transmembrane</keyword>
<reference evidence="5 7" key="2">
    <citation type="journal article" date="2019" name="Nat. Med.">
        <title>A library of human gut bacterial isolates paired with longitudinal multiomics data enables mechanistic microbiome research.</title>
        <authorList>
            <person name="Poyet M."/>
            <person name="Groussin M."/>
            <person name="Gibbons S.M."/>
            <person name="Avila-Pacheco J."/>
            <person name="Jiang X."/>
            <person name="Kearney S.M."/>
            <person name="Perrotta A.R."/>
            <person name="Berdy B."/>
            <person name="Zhao S."/>
            <person name="Lieberman T.D."/>
            <person name="Swanson P.K."/>
            <person name="Smith M."/>
            <person name="Roesemann S."/>
            <person name="Alexander J.E."/>
            <person name="Rich S.A."/>
            <person name="Livny J."/>
            <person name="Vlamakis H."/>
            <person name="Clish C."/>
            <person name="Bullock K."/>
            <person name="Deik A."/>
            <person name="Scott J."/>
            <person name="Pierce K.A."/>
            <person name="Xavier R.J."/>
            <person name="Alm E.J."/>
        </authorList>
    </citation>
    <scope>NUCLEOTIDE SEQUENCE [LARGE SCALE GENOMIC DNA]</scope>
    <source>
        <strain evidence="5 7">BIOML-A7</strain>
    </source>
</reference>
<dbReference type="GO" id="GO:0003677">
    <property type="term" value="F:DNA binding"/>
    <property type="evidence" value="ECO:0007669"/>
    <property type="project" value="UniProtKB-KW"/>
</dbReference>
<evidence type="ECO:0000256" key="1">
    <source>
        <dbReference type="ARBA" id="ARBA00023125"/>
    </source>
</evidence>
<dbReference type="EMBL" id="LMUA01000065">
    <property type="protein sequence ID" value="KUE74567.1"/>
    <property type="molecule type" value="Genomic_DNA"/>
</dbReference>
<dbReference type="Pfam" id="PF01381">
    <property type="entry name" value="HTH_3"/>
    <property type="match status" value="1"/>
</dbReference>
<gene>
    <name evidence="4" type="ORF">ASJ35_18555</name>
    <name evidence="5" type="ORF">GMD52_08675</name>
</gene>
<dbReference type="Proteomes" id="UP000449193">
    <property type="component" value="Unassembled WGS sequence"/>
</dbReference>
<dbReference type="CDD" id="cd00093">
    <property type="entry name" value="HTH_XRE"/>
    <property type="match status" value="1"/>
</dbReference>
<accession>A0A0W7TL42</accession>
<dbReference type="AlphaFoldDB" id="A0A0W7TL42"/>
<reference evidence="4 6" key="1">
    <citation type="submission" date="2015-10" db="EMBL/GenBank/DDBJ databases">
        <title>A novel member of the family Ruminococcaceae isolated from human faeces.</title>
        <authorList>
            <person name="Shkoporov A.N."/>
            <person name="Chaplin A.V."/>
            <person name="Motuzova O.V."/>
            <person name="Kafarskaia L.I."/>
            <person name="Efimov B.A."/>
        </authorList>
    </citation>
    <scope>NUCLEOTIDE SEQUENCE [LARGE SCALE GENOMIC DNA]</scope>
    <source>
        <strain evidence="4 6">668</strain>
    </source>
</reference>
<evidence type="ECO:0000259" key="3">
    <source>
        <dbReference type="PROSITE" id="PS50943"/>
    </source>
</evidence>
<evidence type="ECO:0000256" key="2">
    <source>
        <dbReference type="SAM" id="Phobius"/>
    </source>
</evidence>
<name>A0A0W7TL42_9FIRM</name>
<dbReference type="SMART" id="SM00530">
    <property type="entry name" value="HTH_XRE"/>
    <property type="match status" value="1"/>
</dbReference>
<evidence type="ECO:0000313" key="4">
    <source>
        <dbReference type="EMBL" id="KUE74567.1"/>
    </source>
</evidence>
<keyword evidence="1" id="KW-0238">DNA-binding</keyword>
<dbReference type="SUPFAM" id="SSF47413">
    <property type="entry name" value="lambda repressor-like DNA-binding domains"/>
    <property type="match status" value="1"/>
</dbReference>